<dbReference type="Proteomes" id="UP000308444">
    <property type="component" value="Unassembled WGS sequence"/>
</dbReference>
<comment type="caution">
    <text evidence="1">The sequence shown here is derived from an EMBL/GenBank/DDBJ whole genome shotgun (WGS) entry which is preliminary data.</text>
</comment>
<accession>A0A9X9A9D3</accession>
<evidence type="ECO:0000313" key="1">
    <source>
        <dbReference type="EMBL" id="TKJ03957.1"/>
    </source>
</evidence>
<reference evidence="1 2" key="1">
    <citation type="journal article" date="2019" name="Environ. Microbiol.">
        <title>An active ?-lactamase is a part of an orchestrated cell wall stress resistance network of Bacillus subtilis and related rhizosphere species.</title>
        <authorList>
            <person name="Bucher T."/>
            <person name="Keren-Paz A."/>
            <person name="Hausser J."/>
            <person name="Olender T."/>
            <person name="Cytryn E."/>
            <person name="Kolodkin-Gal I."/>
        </authorList>
    </citation>
    <scope>NUCLEOTIDE SEQUENCE [LARGE SCALE GENOMIC DNA]</scope>
    <source>
        <strain evidence="1 2">I32</strain>
    </source>
</reference>
<organism evidence="1 2">
    <name type="scientific">Bacillus cereus</name>
    <dbReference type="NCBI Taxonomy" id="1396"/>
    <lineage>
        <taxon>Bacteria</taxon>
        <taxon>Bacillati</taxon>
        <taxon>Bacillota</taxon>
        <taxon>Bacilli</taxon>
        <taxon>Bacillales</taxon>
        <taxon>Bacillaceae</taxon>
        <taxon>Bacillus</taxon>
        <taxon>Bacillus cereus group</taxon>
    </lineage>
</organism>
<dbReference type="Pfam" id="PF12691">
    <property type="entry name" value="Phage_tail_terminator_6"/>
    <property type="match status" value="1"/>
</dbReference>
<proteinExistence type="predicted"/>
<sequence length="134" mass="14898">MKQFDFIQSIISTLEKEVELLNIPVYSASLKEDESIAVVLTPGGEKEMYYDGTYEQPFSIQINARSTNELKIIDALNNICAYFDSTETSEIISGNGSFKPIEKETAQTTNLIGIQEEGLYIYGASFKVKLHIGG</sequence>
<evidence type="ECO:0000313" key="2">
    <source>
        <dbReference type="Proteomes" id="UP000308444"/>
    </source>
</evidence>
<dbReference type="AlphaFoldDB" id="A0A9X9A9D3"/>
<dbReference type="InterPro" id="IPR024411">
    <property type="entry name" value="Tail_terminator_phage"/>
</dbReference>
<dbReference type="EMBL" id="SZOH01000754">
    <property type="protein sequence ID" value="TKJ03957.1"/>
    <property type="molecule type" value="Genomic_DNA"/>
</dbReference>
<protein>
    <submittedName>
        <fullName evidence="1">Minor capsid protein</fullName>
    </submittedName>
</protein>
<gene>
    <name evidence="1" type="ORF">FC695_12765</name>
</gene>
<name>A0A9X9A9D3_BACCE</name>